<dbReference type="GeneID" id="18912287"/>
<feature type="compositionally biased region" description="Basic and acidic residues" evidence="1">
    <location>
        <begin position="76"/>
        <end position="94"/>
    </location>
</feature>
<dbReference type="HOGENOM" id="CLU_1489501_0_0_1"/>
<dbReference type="InParanoid" id="K5WC21"/>
<evidence type="ECO:0000313" key="2">
    <source>
        <dbReference type="EMBL" id="EKM61493.1"/>
    </source>
</evidence>
<name>K5WC21_PHACS</name>
<gene>
    <name evidence="2" type="ORF">PHACADRAFT_204662</name>
</gene>
<evidence type="ECO:0000313" key="3">
    <source>
        <dbReference type="Proteomes" id="UP000008370"/>
    </source>
</evidence>
<proteinExistence type="predicted"/>
<dbReference type="Proteomes" id="UP000008370">
    <property type="component" value="Unassembled WGS sequence"/>
</dbReference>
<dbReference type="OrthoDB" id="10659403at2759"/>
<feature type="compositionally biased region" description="Low complexity" evidence="1">
    <location>
        <begin position="160"/>
        <end position="171"/>
    </location>
</feature>
<accession>K5WC21</accession>
<reference evidence="2 3" key="1">
    <citation type="journal article" date="2012" name="BMC Genomics">
        <title>Comparative genomics of the white-rot fungi, Phanerochaete carnosa and P. chrysosporium, to elucidate the genetic basis of the distinct wood types they colonize.</title>
        <authorList>
            <person name="Suzuki H."/>
            <person name="MacDonald J."/>
            <person name="Syed K."/>
            <person name="Salamov A."/>
            <person name="Hori C."/>
            <person name="Aerts A."/>
            <person name="Henrissat B."/>
            <person name="Wiebenga A."/>
            <person name="vanKuyk P.A."/>
            <person name="Barry K."/>
            <person name="Lindquist E."/>
            <person name="LaButti K."/>
            <person name="Lapidus A."/>
            <person name="Lucas S."/>
            <person name="Coutinho P."/>
            <person name="Gong Y."/>
            <person name="Samejima M."/>
            <person name="Mahadevan R."/>
            <person name="Abou-Zaid M."/>
            <person name="de Vries R.P."/>
            <person name="Igarashi K."/>
            <person name="Yadav J.S."/>
            <person name="Grigoriev I.V."/>
            <person name="Master E.R."/>
        </authorList>
    </citation>
    <scope>NUCLEOTIDE SEQUENCE [LARGE SCALE GENOMIC DNA]</scope>
    <source>
        <strain evidence="2 3">HHB-10118-sp</strain>
    </source>
</reference>
<protein>
    <submittedName>
        <fullName evidence="2">Uncharacterized protein</fullName>
    </submittedName>
</protein>
<dbReference type="RefSeq" id="XP_007390904.1">
    <property type="nucleotide sequence ID" value="XM_007390842.1"/>
</dbReference>
<dbReference type="EMBL" id="JH930468">
    <property type="protein sequence ID" value="EKM61493.1"/>
    <property type="molecule type" value="Genomic_DNA"/>
</dbReference>
<feature type="region of interest" description="Disordered" evidence="1">
    <location>
        <begin position="47"/>
        <end position="181"/>
    </location>
</feature>
<feature type="compositionally biased region" description="Acidic residues" evidence="1">
    <location>
        <begin position="95"/>
        <end position="114"/>
    </location>
</feature>
<keyword evidence="3" id="KW-1185">Reference proteome</keyword>
<evidence type="ECO:0000256" key="1">
    <source>
        <dbReference type="SAM" id="MobiDB-lite"/>
    </source>
</evidence>
<feature type="compositionally biased region" description="Polar residues" evidence="1">
    <location>
        <begin position="56"/>
        <end position="65"/>
    </location>
</feature>
<feature type="region of interest" description="Disordered" evidence="1">
    <location>
        <begin position="1"/>
        <end position="20"/>
    </location>
</feature>
<dbReference type="KEGG" id="pco:PHACADRAFT_204662"/>
<dbReference type="AlphaFoldDB" id="K5WC21"/>
<organism evidence="2 3">
    <name type="scientific">Phanerochaete carnosa (strain HHB-10118-sp)</name>
    <name type="common">White-rot fungus</name>
    <name type="synonym">Peniophora carnosa</name>
    <dbReference type="NCBI Taxonomy" id="650164"/>
    <lineage>
        <taxon>Eukaryota</taxon>
        <taxon>Fungi</taxon>
        <taxon>Dikarya</taxon>
        <taxon>Basidiomycota</taxon>
        <taxon>Agaricomycotina</taxon>
        <taxon>Agaricomycetes</taxon>
        <taxon>Polyporales</taxon>
        <taxon>Phanerochaetaceae</taxon>
        <taxon>Phanerochaete</taxon>
    </lineage>
</organism>
<sequence>MSDSGEKDSEDNASVIEPKVKVLVRTEKPAAVKATLVAEIRVSLAEVGPAVVKEPSVTSHPQVAYTSDEETEDDRSDTKPANDEDSKVTNKEEDLNNEDDNDEVDLDAILDEMGLESRAPADRTTVVKRVNAPPRPVCLKRSSSDSNLRDSKPKKKAKKTNTAPPDATTTTEPSQRKGEDT</sequence>